<dbReference type="SUPFAM" id="SSF54001">
    <property type="entry name" value="Cysteine proteinases"/>
    <property type="match status" value="1"/>
</dbReference>
<dbReference type="Proteomes" id="UP000531594">
    <property type="component" value="Unassembled WGS sequence"/>
</dbReference>
<accession>A0A7X0HQY5</accession>
<proteinExistence type="inferred from homology"/>
<name>A0A7X0HQY5_9BACI</name>
<comment type="similarity">
    <text evidence="1">Belongs to the arylamine N-acetyltransferase family.</text>
</comment>
<organism evidence="2 3">
    <name type="scientific">Bacillus benzoevorans</name>
    <dbReference type="NCBI Taxonomy" id="1456"/>
    <lineage>
        <taxon>Bacteria</taxon>
        <taxon>Bacillati</taxon>
        <taxon>Bacillota</taxon>
        <taxon>Bacilli</taxon>
        <taxon>Bacillales</taxon>
        <taxon>Bacillaceae</taxon>
        <taxon>Bacillus</taxon>
    </lineage>
</organism>
<evidence type="ECO:0000313" key="3">
    <source>
        <dbReference type="Proteomes" id="UP000531594"/>
    </source>
</evidence>
<dbReference type="InterPro" id="IPR001447">
    <property type="entry name" value="Arylamine_N-AcTrfase"/>
</dbReference>
<evidence type="ECO:0000256" key="1">
    <source>
        <dbReference type="ARBA" id="ARBA00006547"/>
    </source>
</evidence>
<keyword evidence="2" id="KW-0012">Acyltransferase</keyword>
<protein>
    <submittedName>
        <fullName evidence="2">N-hydroxyarylamine O-acetyltransferase</fullName>
        <ecNumber evidence="2">2.3.1.118</ecNumber>
    </submittedName>
</protein>
<dbReference type="EMBL" id="JACHGK010000005">
    <property type="protein sequence ID" value="MBB6445313.1"/>
    <property type="molecule type" value="Genomic_DNA"/>
</dbReference>
<dbReference type="EC" id="2.3.1.118" evidence="2"/>
<dbReference type="AlphaFoldDB" id="A0A7X0HQY5"/>
<dbReference type="PANTHER" id="PTHR11786:SF0">
    <property type="entry name" value="ARYLAMINE N-ACETYLTRANSFERASE 4-RELATED"/>
    <property type="match status" value="1"/>
</dbReference>
<comment type="caution">
    <text evidence="2">The sequence shown here is derived from an EMBL/GenBank/DDBJ whole genome shotgun (WGS) entry which is preliminary data.</text>
</comment>
<evidence type="ECO:0000313" key="2">
    <source>
        <dbReference type="EMBL" id="MBB6445313.1"/>
    </source>
</evidence>
<reference evidence="2 3" key="1">
    <citation type="submission" date="2020-08" db="EMBL/GenBank/DDBJ databases">
        <title>Genomic Encyclopedia of Type Strains, Phase IV (KMG-IV): sequencing the most valuable type-strain genomes for metagenomic binning, comparative biology and taxonomic classification.</title>
        <authorList>
            <person name="Goeker M."/>
        </authorList>
    </citation>
    <scope>NUCLEOTIDE SEQUENCE [LARGE SCALE GENOMIC DNA]</scope>
    <source>
        <strain evidence="2 3">DSM 5391</strain>
    </source>
</reference>
<gene>
    <name evidence="2" type="ORF">HNR53_001931</name>
</gene>
<dbReference type="PANTHER" id="PTHR11786">
    <property type="entry name" value="N-HYDROXYARYLAMINE O-ACETYLTRANSFERASE"/>
    <property type="match status" value="1"/>
</dbReference>
<dbReference type="InterPro" id="IPR053710">
    <property type="entry name" value="Arylamine_NAT_domain_sf"/>
</dbReference>
<dbReference type="Pfam" id="PF00797">
    <property type="entry name" value="Acetyltransf_2"/>
    <property type="match status" value="1"/>
</dbReference>
<dbReference type="GO" id="GO:0046990">
    <property type="term" value="F:N-hydroxyarylamine O-acetyltransferase activity"/>
    <property type="evidence" value="ECO:0007669"/>
    <property type="project" value="UniProtKB-EC"/>
</dbReference>
<dbReference type="Gene3D" id="3.30.2140.20">
    <property type="match status" value="1"/>
</dbReference>
<sequence length="273" mass="31467">MEKFIKELTELGLQQGLHTPEQAAIVLCKFAETFPFENLDVLNQIEAEITPEFLQEKLLQSSRGGLCYEINSLLYLILKQLKFNVSIGIGTVNKEGNWATDRTHAMVLLTMNDKKYIADGGYGNRLALYPLELDGSIVTSPAGSFRLRTVKTEKGSIALEMQNQRGDWDVHYAFDWNPEPWQELNRIKQDIHHHANSGFNKKPLIASVFRNGTQSINEERLSRKWSDGREEEMVFQTKDDFFKTIRSFYTASLTNEAEKVLKKLYHDEWNTKN</sequence>
<keyword evidence="2" id="KW-0808">Transferase</keyword>
<dbReference type="InterPro" id="IPR038765">
    <property type="entry name" value="Papain-like_cys_pep_sf"/>
</dbReference>
<dbReference type="RefSeq" id="WP_184525221.1">
    <property type="nucleotide sequence ID" value="NZ_JACHGK010000005.1"/>
</dbReference>
<keyword evidence="3" id="KW-1185">Reference proteome</keyword>